<evidence type="ECO:0000313" key="2">
    <source>
        <dbReference type="EMBL" id="KSA03137.1"/>
    </source>
</evidence>
<evidence type="ECO:0000313" key="3">
    <source>
        <dbReference type="Proteomes" id="UP000054251"/>
    </source>
</evidence>
<keyword evidence="3" id="KW-1185">Reference proteome</keyword>
<organism evidence="2 3">
    <name type="scientific">Debaryomyces fabryi</name>
    <dbReference type="NCBI Taxonomy" id="58627"/>
    <lineage>
        <taxon>Eukaryota</taxon>
        <taxon>Fungi</taxon>
        <taxon>Dikarya</taxon>
        <taxon>Ascomycota</taxon>
        <taxon>Saccharomycotina</taxon>
        <taxon>Pichiomycetes</taxon>
        <taxon>Debaryomycetaceae</taxon>
        <taxon>Debaryomyces</taxon>
    </lineage>
</organism>
<dbReference type="GO" id="GO:0000408">
    <property type="term" value="C:EKC/KEOPS complex"/>
    <property type="evidence" value="ECO:0007669"/>
    <property type="project" value="TreeGrafter"/>
</dbReference>
<proteinExistence type="inferred from homology"/>
<dbReference type="RefSeq" id="XP_015469239.1">
    <property type="nucleotide sequence ID" value="XM_015609980.1"/>
</dbReference>
<protein>
    <submittedName>
        <fullName evidence="2">EKC/KEOPS complex subunit PCC1</fullName>
    </submittedName>
</protein>
<dbReference type="Gene3D" id="3.30.310.50">
    <property type="entry name" value="Alpha-D-phosphohexomutase, C-terminal domain"/>
    <property type="match status" value="1"/>
</dbReference>
<dbReference type="GeneID" id="26838159"/>
<dbReference type="PANTHER" id="PTHR31283">
    <property type="entry name" value="EKC/KEOPS COMPLEX SUBUNIT PCC1 FAMILY MEMBER"/>
    <property type="match status" value="1"/>
</dbReference>
<dbReference type="OrthoDB" id="10025739at2759"/>
<comment type="caution">
    <text evidence="2">The sequence shown here is derived from an EMBL/GenBank/DDBJ whole genome shotgun (WGS) entry which is preliminary data.</text>
</comment>
<gene>
    <name evidence="2" type="ORF">AC631_01150</name>
</gene>
<dbReference type="PANTHER" id="PTHR31283:SF5">
    <property type="entry name" value="EKC_KEOPS COMPLEX SUBUNIT LAGE3"/>
    <property type="match status" value="1"/>
</dbReference>
<dbReference type="Pfam" id="PF09341">
    <property type="entry name" value="Pcc1"/>
    <property type="match status" value="1"/>
</dbReference>
<accession>A0A0V1Q3Q0</accession>
<evidence type="ECO:0000256" key="1">
    <source>
        <dbReference type="ARBA" id="ARBA00007073"/>
    </source>
</evidence>
<sequence>MTTQTTVDRKLSHQVTINIPFENEKQALIACNSLSPDLILRSTELYVSCKSSDKNLICEFSGTSDRVIRVAISSVIDNLKTIIECMDEFDGKEDVMFTEA</sequence>
<reference evidence="2 3" key="1">
    <citation type="submission" date="2015-11" db="EMBL/GenBank/DDBJ databases">
        <title>The genome of Debaryomyces fabryi.</title>
        <authorList>
            <person name="Tafer H."/>
            <person name="Lopandic K."/>
        </authorList>
    </citation>
    <scope>NUCLEOTIDE SEQUENCE [LARGE SCALE GENOMIC DNA]</scope>
    <source>
        <strain evidence="2 3">CBS 789</strain>
    </source>
</reference>
<name>A0A0V1Q3Q0_9ASCO</name>
<comment type="similarity">
    <text evidence="1">Belongs to the CTAG/PCC1 family.</text>
</comment>
<dbReference type="EMBL" id="LMYN01000014">
    <property type="protein sequence ID" value="KSA03137.1"/>
    <property type="molecule type" value="Genomic_DNA"/>
</dbReference>
<dbReference type="AlphaFoldDB" id="A0A0V1Q3Q0"/>
<dbReference type="GO" id="GO:0070525">
    <property type="term" value="P:tRNA threonylcarbamoyladenosine metabolic process"/>
    <property type="evidence" value="ECO:0007669"/>
    <property type="project" value="TreeGrafter"/>
</dbReference>
<dbReference type="Proteomes" id="UP000054251">
    <property type="component" value="Unassembled WGS sequence"/>
</dbReference>
<dbReference type="InterPro" id="IPR015419">
    <property type="entry name" value="CTAG/Pcc1"/>
</dbReference>